<proteinExistence type="predicted"/>
<gene>
    <name evidence="1" type="ORF">LCGC14_0319060</name>
</gene>
<name>A0A0F9TK50_9ZZZZ</name>
<evidence type="ECO:0000313" key="1">
    <source>
        <dbReference type="EMBL" id="KKN81620.1"/>
    </source>
</evidence>
<comment type="caution">
    <text evidence="1">The sequence shown here is derived from an EMBL/GenBank/DDBJ whole genome shotgun (WGS) entry which is preliminary data.</text>
</comment>
<reference evidence="1" key="1">
    <citation type="journal article" date="2015" name="Nature">
        <title>Complex archaea that bridge the gap between prokaryotes and eukaryotes.</title>
        <authorList>
            <person name="Spang A."/>
            <person name="Saw J.H."/>
            <person name="Jorgensen S.L."/>
            <person name="Zaremba-Niedzwiedzka K."/>
            <person name="Martijn J."/>
            <person name="Lind A.E."/>
            <person name="van Eijk R."/>
            <person name="Schleper C."/>
            <person name="Guy L."/>
            <person name="Ettema T.J."/>
        </authorList>
    </citation>
    <scope>NUCLEOTIDE SEQUENCE</scope>
</reference>
<dbReference type="EMBL" id="LAZR01000213">
    <property type="protein sequence ID" value="KKN81620.1"/>
    <property type="molecule type" value="Genomic_DNA"/>
</dbReference>
<sequence>MRVHARGCNCGLCNLDDETKEKSIQEIEEKQKKNIEDHGWYCHAIGGGDDQTPTGVNYHTHGCLESFGHPDLQIVAPMPPVLAHNLFGLAIEKIKSGEKFKAGDRLSDIIKNMDVALIEAQESGRTVLRMVLPDTRGELDREKMDKPFNTQWDGPPSLPGADLFRLCLN</sequence>
<dbReference type="InterPro" id="IPR025358">
    <property type="entry name" value="DUF4262"/>
</dbReference>
<evidence type="ECO:0008006" key="2">
    <source>
        <dbReference type="Google" id="ProtNLM"/>
    </source>
</evidence>
<accession>A0A0F9TK50</accession>
<protein>
    <recommendedName>
        <fullName evidence="2">DUF4262 domain-containing protein</fullName>
    </recommendedName>
</protein>
<organism evidence="1">
    <name type="scientific">marine sediment metagenome</name>
    <dbReference type="NCBI Taxonomy" id="412755"/>
    <lineage>
        <taxon>unclassified sequences</taxon>
        <taxon>metagenomes</taxon>
        <taxon>ecological metagenomes</taxon>
    </lineage>
</organism>
<dbReference type="Pfam" id="PF14081">
    <property type="entry name" value="DUF4262"/>
    <property type="match status" value="1"/>
</dbReference>
<dbReference type="AlphaFoldDB" id="A0A0F9TK50"/>